<dbReference type="GO" id="GO:0016491">
    <property type="term" value="F:oxidoreductase activity"/>
    <property type="evidence" value="ECO:0007669"/>
    <property type="project" value="UniProtKB-KW"/>
</dbReference>
<dbReference type="Gene3D" id="3.40.50.720">
    <property type="entry name" value="NAD(P)-binding Rossmann-like Domain"/>
    <property type="match status" value="1"/>
</dbReference>
<dbReference type="PANTHER" id="PTHR43669">
    <property type="entry name" value="5-KETO-D-GLUCONATE 5-REDUCTASE"/>
    <property type="match status" value="1"/>
</dbReference>
<evidence type="ECO:0000313" key="6">
    <source>
        <dbReference type="Proteomes" id="UP000467164"/>
    </source>
</evidence>
<protein>
    <submittedName>
        <fullName evidence="5">Uncharacterized protein</fullName>
    </submittedName>
</protein>
<comment type="similarity">
    <text evidence="1 3">Belongs to the short-chain dehydrogenases/reductases (SDR) family.</text>
</comment>
<name>A0A7I7LKZ7_9MYCO</name>
<reference evidence="5 6" key="1">
    <citation type="journal article" date="2019" name="Emerg. Microbes Infect.">
        <title>Comprehensive subspecies identification of 175 nontuberculous mycobacteria species based on 7547 genomic profiles.</title>
        <authorList>
            <person name="Matsumoto Y."/>
            <person name="Kinjo T."/>
            <person name="Motooka D."/>
            <person name="Nabeya D."/>
            <person name="Jung N."/>
            <person name="Uechi K."/>
            <person name="Horii T."/>
            <person name="Iida T."/>
            <person name="Fujita J."/>
            <person name="Nakamura S."/>
        </authorList>
    </citation>
    <scope>NUCLEOTIDE SEQUENCE [LARGE SCALE GENOMIC DNA]</scope>
    <source>
        <strain evidence="5 6">JCM 12657</strain>
    </source>
</reference>
<dbReference type="EMBL" id="AP022572">
    <property type="protein sequence ID" value="BBX60494.1"/>
    <property type="molecule type" value="Genomic_DNA"/>
</dbReference>
<dbReference type="PANTHER" id="PTHR43669:SF3">
    <property type="entry name" value="ALCOHOL DEHYDROGENASE, PUTATIVE (AFU_ORTHOLOGUE AFUA_3G03445)-RELATED"/>
    <property type="match status" value="1"/>
</dbReference>
<evidence type="ECO:0000256" key="4">
    <source>
        <dbReference type="SAM" id="MobiDB-lite"/>
    </source>
</evidence>
<dbReference type="AlphaFoldDB" id="A0A7I7LKZ7"/>
<dbReference type="KEGG" id="msho:MSHO_58390"/>
<feature type="region of interest" description="Disordered" evidence="4">
    <location>
        <begin position="300"/>
        <end position="334"/>
    </location>
</feature>
<gene>
    <name evidence="5" type="ORF">MSHO_58390</name>
</gene>
<accession>A0A7I7LKZ7</accession>
<dbReference type="Proteomes" id="UP000467164">
    <property type="component" value="Chromosome"/>
</dbReference>
<dbReference type="PRINTS" id="PR00081">
    <property type="entry name" value="GDHRDH"/>
</dbReference>
<dbReference type="InterPro" id="IPR002347">
    <property type="entry name" value="SDR_fam"/>
</dbReference>
<dbReference type="NCBIfam" id="NF004843">
    <property type="entry name" value="PRK06194.1"/>
    <property type="match status" value="1"/>
</dbReference>
<proteinExistence type="inferred from homology"/>
<dbReference type="Pfam" id="PF00106">
    <property type="entry name" value="adh_short"/>
    <property type="match status" value="1"/>
</dbReference>
<dbReference type="CDD" id="cd05233">
    <property type="entry name" value="SDR_c"/>
    <property type="match status" value="1"/>
</dbReference>
<dbReference type="SUPFAM" id="SSF51735">
    <property type="entry name" value="NAD(P)-binding Rossmann-fold domains"/>
    <property type="match status" value="1"/>
</dbReference>
<evidence type="ECO:0000256" key="1">
    <source>
        <dbReference type="ARBA" id="ARBA00006484"/>
    </source>
</evidence>
<evidence type="ECO:0000313" key="5">
    <source>
        <dbReference type="EMBL" id="BBX60494.1"/>
    </source>
</evidence>
<dbReference type="InterPro" id="IPR036291">
    <property type="entry name" value="NAD(P)-bd_dom_sf"/>
</dbReference>
<keyword evidence="6" id="KW-1185">Reference proteome</keyword>
<sequence length="334" mass="36257">MKASVRDLQGKVAVVTGGAGGIGRALGKRFGLEGMKVVLADVLAEPLDQATRALTDEGIEAVGVVTDVTDYSSVEALAKETLRRFGAVHVVCNNAGTGGVSEGYMWEHDLADWHWGIDVNVVGVIHGIKAFVPILLEHGEGHVVNTCSGNGGFAPIARGAMGGPAMAVYPMTKAAVLCLTESLYTHLELTGTRVRAHALFPGGFLNTGIWESWRHRPQRYAATQTRRTPEHTLADVVGRFEAAGARVEFTPLATVADQVVEGIRADRFWMMGPPHRPMRWSPARRHRSWLAPTPTTWWMSSAAAPPRSRKPKEESVDYQRISLWSPPTRGASRP</sequence>
<evidence type="ECO:0000256" key="3">
    <source>
        <dbReference type="RuleBase" id="RU000363"/>
    </source>
</evidence>
<dbReference type="PRINTS" id="PR00080">
    <property type="entry name" value="SDRFAMILY"/>
</dbReference>
<keyword evidence="2" id="KW-0560">Oxidoreductase</keyword>
<evidence type="ECO:0000256" key="2">
    <source>
        <dbReference type="ARBA" id="ARBA00023002"/>
    </source>
</evidence>
<organism evidence="5 6">
    <name type="scientific">Mycobacterium shottsii</name>
    <dbReference type="NCBI Taxonomy" id="133549"/>
    <lineage>
        <taxon>Bacteria</taxon>
        <taxon>Bacillati</taxon>
        <taxon>Actinomycetota</taxon>
        <taxon>Actinomycetes</taxon>
        <taxon>Mycobacteriales</taxon>
        <taxon>Mycobacteriaceae</taxon>
        <taxon>Mycobacterium</taxon>
        <taxon>Mycobacterium ulcerans group</taxon>
    </lineage>
</organism>